<evidence type="ECO:0000313" key="1">
    <source>
        <dbReference type="EMBL" id="HEN42954.1"/>
    </source>
</evidence>
<dbReference type="EMBL" id="DSOV01000047">
    <property type="protein sequence ID" value="HEN42954.1"/>
    <property type="molecule type" value="Genomic_DNA"/>
</dbReference>
<dbReference type="AlphaFoldDB" id="A0A831XF24"/>
<sequence length="65" mass="7367">MSNRLKTVSVRKALQSLQQIKVGELTVNGKKTLMATRPTAEQRELLQRLKVKPIPARFEHSGRVV</sequence>
<accession>A0A831XF24</accession>
<gene>
    <name evidence="1" type="ORF">ENQ87_11395</name>
</gene>
<name>A0A831XF24_GEOME</name>
<proteinExistence type="predicted"/>
<comment type="caution">
    <text evidence="1">The sequence shown here is derived from an EMBL/GenBank/DDBJ whole genome shotgun (WGS) entry which is preliminary data.</text>
</comment>
<organism evidence="1">
    <name type="scientific">Geobacter metallireducens</name>
    <dbReference type="NCBI Taxonomy" id="28232"/>
    <lineage>
        <taxon>Bacteria</taxon>
        <taxon>Pseudomonadati</taxon>
        <taxon>Thermodesulfobacteriota</taxon>
        <taxon>Desulfuromonadia</taxon>
        <taxon>Geobacterales</taxon>
        <taxon>Geobacteraceae</taxon>
        <taxon>Geobacter</taxon>
    </lineage>
</organism>
<reference evidence="1" key="1">
    <citation type="journal article" date="2020" name="mSystems">
        <title>Genome- and Community-Level Interaction Insights into Carbon Utilization and Element Cycling Functions of Hydrothermarchaeota in Hydrothermal Sediment.</title>
        <authorList>
            <person name="Zhou Z."/>
            <person name="Liu Y."/>
            <person name="Xu W."/>
            <person name="Pan J."/>
            <person name="Luo Z.H."/>
            <person name="Li M."/>
        </authorList>
    </citation>
    <scope>NUCLEOTIDE SEQUENCE [LARGE SCALE GENOMIC DNA]</scope>
    <source>
        <strain evidence="1">SpSt-349</strain>
    </source>
</reference>
<protein>
    <submittedName>
        <fullName evidence="1">Uncharacterized protein</fullName>
    </submittedName>
</protein>